<dbReference type="AlphaFoldDB" id="A0A1G1VLC6"/>
<reference evidence="1 2" key="1">
    <citation type="journal article" date="2016" name="Nat. Commun.">
        <title>Thousands of microbial genomes shed light on interconnected biogeochemical processes in an aquifer system.</title>
        <authorList>
            <person name="Anantharaman K."/>
            <person name="Brown C.T."/>
            <person name="Hug L.A."/>
            <person name="Sharon I."/>
            <person name="Castelle C.J."/>
            <person name="Probst A.J."/>
            <person name="Thomas B.C."/>
            <person name="Singh A."/>
            <person name="Wilkins M.J."/>
            <person name="Karaoz U."/>
            <person name="Brodie E.L."/>
            <person name="Williams K.H."/>
            <person name="Hubbard S.S."/>
            <person name="Banfield J.F."/>
        </authorList>
    </citation>
    <scope>NUCLEOTIDE SEQUENCE [LARGE SCALE GENOMIC DNA]</scope>
</reference>
<comment type="caution">
    <text evidence="1">The sequence shown here is derived from an EMBL/GenBank/DDBJ whole genome shotgun (WGS) entry which is preliminary data.</text>
</comment>
<dbReference type="EMBL" id="MHCI01000019">
    <property type="protein sequence ID" value="OGY16165.1"/>
    <property type="molecule type" value="Genomic_DNA"/>
</dbReference>
<name>A0A1G1VLC6_9BACT</name>
<protein>
    <submittedName>
        <fullName evidence="1">Uncharacterized protein</fullName>
    </submittedName>
</protein>
<evidence type="ECO:0000313" key="1">
    <source>
        <dbReference type="EMBL" id="OGY16165.1"/>
    </source>
</evidence>
<sequence length="65" mass="7447">MGRWETVIPGAELEEPVFPFPLAANEKKLPPLTNIFHNSVNCIFVYLFIQNRNDQILKGTNAIIY</sequence>
<accession>A0A1G1VLC6</accession>
<organism evidence="1 2">
    <name type="scientific">Candidatus Chisholmbacteria bacterium RIFCSPHIGHO2_01_FULL_49_18</name>
    <dbReference type="NCBI Taxonomy" id="1797590"/>
    <lineage>
        <taxon>Bacteria</taxon>
        <taxon>Candidatus Chisholmiibacteriota</taxon>
    </lineage>
</organism>
<gene>
    <name evidence="1" type="ORF">A2785_01080</name>
</gene>
<dbReference type="Proteomes" id="UP000179069">
    <property type="component" value="Unassembled WGS sequence"/>
</dbReference>
<proteinExistence type="predicted"/>
<evidence type="ECO:0000313" key="2">
    <source>
        <dbReference type="Proteomes" id="UP000179069"/>
    </source>
</evidence>